<dbReference type="InterPro" id="IPR029052">
    <property type="entry name" value="Metallo-depent_PP-like"/>
</dbReference>
<protein>
    <submittedName>
        <fullName evidence="3">Putative phosphodiesterase</fullName>
    </submittedName>
</protein>
<dbReference type="AlphaFoldDB" id="A0A660LJC7"/>
<evidence type="ECO:0000256" key="1">
    <source>
        <dbReference type="ARBA" id="ARBA00008950"/>
    </source>
</evidence>
<gene>
    <name evidence="3" type="ORF">C8N24_3011</name>
</gene>
<feature type="domain" description="Calcineurin-like phosphoesterase" evidence="2">
    <location>
        <begin position="11"/>
        <end position="184"/>
    </location>
</feature>
<dbReference type="Proteomes" id="UP000278962">
    <property type="component" value="Unassembled WGS sequence"/>
</dbReference>
<dbReference type="CDD" id="cd00838">
    <property type="entry name" value="MPP_superfamily"/>
    <property type="match status" value="1"/>
</dbReference>
<dbReference type="InterPro" id="IPR011152">
    <property type="entry name" value="Pesterase_MJ0912"/>
</dbReference>
<name>A0A660LJC7_9ACTN</name>
<evidence type="ECO:0000259" key="2">
    <source>
        <dbReference type="Pfam" id="PF12850"/>
    </source>
</evidence>
<evidence type="ECO:0000313" key="3">
    <source>
        <dbReference type="EMBL" id="RKQ93151.1"/>
    </source>
</evidence>
<accession>A0A660LJC7</accession>
<dbReference type="PIRSF" id="PIRSF000883">
    <property type="entry name" value="Pesterase_MJ0912"/>
    <property type="match status" value="1"/>
</dbReference>
<proteinExistence type="inferred from homology"/>
<organism evidence="3 4">
    <name type="scientific">Solirubrobacter pauli</name>
    <dbReference type="NCBI Taxonomy" id="166793"/>
    <lineage>
        <taxon>Bacteria</taxon>
        <taxon>Bacillati</taxon>
        <taxon>Actinomycetota</taxon>
        <taxon>Thermoleophilia</taxon>
        <taxon>Solirubrobacterales</taxon>
        <taxon>Solirubrobacteraceae</taxon>
        <taxon>Solirubrobacter</taxon>
    </lineage>
</organism>
<dbReference type="GO" id="GO:0016791">
    <property type="term" value="F:phosphatase activity"/>
    <property type="evidence" value="ECO:0007669"/>
    <property type="project" value="TreeGrafter"/>
</dbReference>
<comment type="similarity">
    <text evidence="1">Belongs to the metallophosphoesterase superfamily. YfcE family.</text>
</comment>
<sequence>MGCDSLLDVNVLALYDIHGNVDALEAVLAAAPEPDLVLVGGDAVPGPFAVATLDRLAQLPTRWIRGNGERETAAALAGPAPDPEDLAAVTARLSAEELGATRARPLGELPLTTEVDGVLYFHATPADDAEILTRISPDERYAEALSGVTHGLVVAGHTHQQHDRMVGGTRFINAGSVGLPYEGDGVARWLWVADGVPERRATPYDAAAAGARMKEVWPDVMSIDAALVSPVPAAEITELFEQRARQGR</sequence>
<dbReference type="InterPro" id="IPR024654">
    <property type="entry name" value="Calcineurin-like_PHP_lpxH"/>
</dbReference>
<dbReference type="PANTHER" id="PTHR42850">
    <property type="entry name" value="METALLOPHOSPHOESTERASE"/>
    <property type="match status" value="1"/>
</dbReference>
<dbReference type="PANTHER" id="PTHR42850:SF2">
    <property type="entry name" value="BLL5683 PROTEIN"/>
    <property type="match status" value="1"/>
</dbReference>
<dbReference type="Pfam" id="PF12850">
    <property type="entry name" value="Metallophos_2"/>
    <property type="match status" value="1"/>
</dbReference>
<keyword evidence="4" id="KW-1185">Reference proteome</keyword>
<comment type="caution">
    <text evidence="3">The sequence shown here is derived from an EMBL/GenBank/DDBJ whole genome shotgun (WGS) entry which is preliminary data.</text>
</comment>
<dbReference type="GO" id="GO:0005737">
    <property type="term" value="C:cytoplasm"/>
    <property type="evidence" value="ECO:0007669"/>
    <property type="project" value="TreeGrafter"/>
</dbReference>
<evidence type="ECO:0000313" key="4">
    <source>
        <dbReference type="Proteomes" id="UP000278962"/>
    </source>
</evidence>
<dbReference type="InterPro" id="IPR050126">
    <property type="entry name" value="Ap4A_hydrolase"/>
</dbReference>
<dbReference type="Gene3D" id="3.60.21.10">
    <property type="match status" value="1"/>
</dbReference>
<dbReference type="SUPFAM" id="SSF56300">
    <property type="entry name" value="Metallo-dependent phosphatases"/>
    <property type="match status" value="1"/>
</dbReference>
<reference evidence="3 4" key="1">
    <citation type="submission" date="2018-10" db="EMBL/GenBank/DDBJ databases">
        <title>Genomic Encyclopedia of Archaeal and Bacterial Type Strains, Phase II (KMG-II): from individual species to whole genera.</title>
        <authorList>
            <person name="Goeker M."/>
        </authorList>
    </citation>
    <scope>NUCLEOTIDE SEQUENCE [LARGE SCALE GENOMIC DNA]</scope>
    <source>
        <strain evidence="3 4">DSM 14954</strain>
    </source>
</reference>
<dbReference type="EMBL" id="RBIL01000001">
    <property type="protein sequence ID" value="RKQ93151.1"/>
    <property type="molecule type" value="Genomic_DNA"/>
</dbReference>